<protein>
    <submittedName>
        <fullName evidence="1">Uncharacterized protein</fullName>
    </submittedName>
</protein>
<keyword evidence="2" id="KW-1185">Reference proteome</keyword>
<dbReference type="STRING" id="623281.SAMN05421747_109150"/>
<organism evidence="1 2">
    <name type="scientific">Parapedobacter composti</name>
    <dbReference type="NCBI Taxonomy" id="623281"/>
    <lineage>
        <taxon>Bacteria</taxon>
        <taxon>Pseudomonadati</taxon>
        <taxon>Bacteroidota</taxon>
        <taxon>Sphingobacteriia</taxon>
        <taxon>Sphingobacteriales</taxon>
        <taxon>Sphingobacteriaceae</taxon>
        <taxon>Parapedobacter</taxon>
    </lineage>
</organism>
<dbReference type="Pfam" id="PF19567">
    <property type="entry name" value="CpsB_CapC"/>
    <property type="match status" value="1"/>
</dbReference>
<dbReference type="InterPro" id="IPR016667">
    <property type="entry name" value="Caps_polysacc_synth_CpsB/CapC"/>
</dbReference>
<accession>A0A1I1INM6</accession>
<name>A0A1I1INM6_9SPHI</name>
<dbReference type="GO" id="GO:0004725">
    <property type="term" value="F:protein tyrosine phosphatase activity"/>
    <property type="evidence" value="ECO:0007669"/>
    <property type="project" value="InterPro"/>
</dbReference>
<dbReference type="EMBL" id="FOLL01000009">
    <property type="protein sequence ID" value="SFC37312.1"/>
    <property type="molecule type" value="Genomic_DNA"/>
</dbReference>
<dbReference type="GO" id="GO:0030145">
    <property type="term" value="F:manganese ion binding"/>
    <property type="evidence" value="ECO:0007669"/>
    <property type="project" value="InterPro"/>
</dbReference>
<gene>
    <name evidence="1" type="ORF">SAMN05421747_109150</name>
</gene>
<reference evidence="1 2" key="1">
    <citation type="submission" date="2016-10" db="EMBL/GenBank/DDBJ databases">
        <authorList>
            <person name="de Groot N.N."/>
        </authorList>
    </citation>
    <scope>NUCLEOTIDE SEQUENCE [LARGE SCALE GENOMIC DNA]</scope>
    <source>
        <strain evidence="1 2">DSM 22900</strain>
    </source>
</reference>
<evidence type="ECO:0000313" key="1">
    <source>
        <dbReference type="EMBL" id="SFC37312.1"/>
    </source>
</evidence>
<dbReference type="Gene3D" id="3.20.20.140">
    <property type="entry name" value="Metal-dependent hydrolases"/>
    <property type="match status" value="1"/>
</dbReference>
<dbReference type="AlphaFoldDB" id="A0A1I1INM6"/>
<evidence type="ECO:0000313" key="2">
    <source>
        <dbReference type="Proteomes" id="UP000199577"/>
    </source>
</evidence>
<sequence>MFKIRKKYPFTFKDKLTTDFGLSMAALREPAQLAGVLQVLPLLGVQQAVVAAPPDIDTAELPALPTVAGLSTTLLPTYWLDESLEAYVRQHPLDHYDKFVLFTLRDWAAVGRLKGALFEVRSRGYTPVILHHEPKAFAKVKPPAVGYLVDLGCLFQLNVSTLAGKHGKAAKAHAEALLAAGHFHLITTGIRSPQDTTELTTVSVGTNLLPVLDQVIAKHAGRTAQAKSSI</sequence>
<proteinExistence type="predicted"/>
<dbReference type="Proteomes" id="UP000199577">
    <property type="component" value="Unassembled WGS sequence"/>
</dbReference>